<sequence length="238" mass="25973">MLNTDSLHTWLIANGFRRVTENREWTAQRGDVFIWGRMNYSGGAGGHTGIFIGHDNIIHCNYGNNGVTVNNYDAYWVADGGPYFYAYRYAGTATQGDDDMDLSKLTGTVPVTAYGVAWITNPNGAILYDNNRKATSRKLAYGTGWVVNSLEKGWLQVGGLIRPDDAVLKLNKGAVSDDWTGQVIQVTVGDAYTQAKPTGGQAGIKYLPKGSRWKVIGATKGFVNIGGWVDAKKVRIEV</sequence>
<evidence type="ECO:0000259" key="1">
    <source>
        <dbReference type="Pfam" id="PF05382"/>
    </source>
</evidence>
<organism evidence="2 3">
    <name type="scientific">Schleiferilactobacillus shenzhenensis LY-73</name>
    <dbReference type="NCBI Taxonomy" id="1231336"/>
    <lineage>
        <taxon>Bacteria</taxon>
        <taxon>Bacillati</taxon>
        <taxon>Bacillota</taxon>
        <taxon>Bacilli</taxon>
        <taxon>Lactobacillales</taxon>
        <taxon>Lactobacillaceae</taxon>
        <taxon>Schleiferilactobacillus</taxon>
    </lineage>
</organism>
<gene>
    <name evidence="2" type="ORF">L248_2506</name>
</gene>
<keyword evidence="3" id="KW-1185">Reference proteome</keyword>
<reference evidence="3" key="1">
    <citation type="journal article" date="2013" name="Genome Announc.">
        <title>Whole-Genome Sequencing of Lactobacillus shenzhenensis Strain LY-73T.</title>
        <authorList>
            <person name="Lin Z."/>
            <person name="Liu Z."/>
            <person name="Yang R."/>
            <person name="Zou Y."/>
            <person name="Wan D."/>
            <person name="Chen J."/>
            <person name="Guo M."/>
            <person name="Zhao J."/>
            <person name="Fang C."/>
            <person name="Yang R."/>
            <person name="Liu F."/>
        </authorList>
    </citation>
    <scope>NUCLEOTIDE SEQUENCE [LARGE SCALE GENOMIC DNA]</scope>
    <source>
        <strain evidence="3">LY-73</strain>
    </source>
</reference>
<dbReference type="EMBL" id="KI271630">
    <property type="protein sequence ID" value="ERL63627.1"/>
    <property type="molecule type" value="Genomic_DNA"/>
</dbReference>
<dbReference type="HOGENOM" id="CLU_1164695_0_0_9"/>
<accession>U4TQ22</accession>
<feature type="domain" description="Bacteriophage lysin" evidence="1">
    <location>
        <begin position="1"/>
        <end position="93"/>
    </location>
</feature>
<proteinExistence type="predicted"/>
<dbReference type="AlphaFoldDB" id="U4TQ22"/>
<protein>
    <submittedName>
        <fullName evidence="2">Protein pal1</fullName>
    </submittedName>
</protein>
<evidence type="ECO:0000313" key="2">
    <source>
        <dbReference type="EMBL" id="ERL63627.1"/>
    </source>
</evidence>
<dbReference type="SUPFAM" id="SSF54001">
    <property type="entry name" value="Cysteine proteinases"/>
    <property type="match status" value="1"/>
</dbReference>
<evidence type="ECO:0000313" key="3">
    <source>
        <dbReference type="Proteomes" id="UP000030647"/>
    </source>
</evidence>
<dbReference type="Gene3D" id="3.90.1720.10">
    <property type="entry name" value="endopeptidase domain like (from Nostoc punctiforme)"/>
    <property type="match status" value="1"/>
</dbReference>
<dbReference type="InterPro" id="IPR008044">
    <property type="entry name" value="Phage_lysin"/>
</dbReference>
<dbReference type="eggNOG" id="COG0791">
    <property type="taxonomic scope" value="Bacteria"/>
</dbReference>
<dbReference type="Pfam" id="PF05382">
    <property type="entry name" value="Amidase_5"/>
    <property type="match status" value="1"/>
</dbReference>
<dbReference type="InterPro" id="IPR038765">
    <property type="entry name" value="Papain-like_cys_pep_sf"/>
</dbReference>
<dbReference type="STRING" id="1231336.L248_2506"/>
<dbReference type="Proteomes" id="UP000030647">
    <property type="component" value="Unassembled WGS sequence"/>
</dbReference>
<name>U4TQ22_9LACO</name>